<dbReference type="KEGG" id="pcr:Pcryo_0195"/>
<evidence type="ECO:0000313" key="1">
    <source>
        <dbReference type="EMBL" id="ABE73979.1"/>
    </source>
</evidence>
<reference evidence="1" key="1">
    <citation type="submission" date="2006-03" db="EMBL/GenBank/DDBJ databases">
        <title>Complete sequence of chromosome of Psychrobacter cryohalolentis K5.</title>
        <authorList>
            <consortium name="US DOE Joint Genome Institute"/>
            <person name="Copeland A."/>
            <person name="Lucas S."/>
            <person name="Lapidus A."/>
            <person name="Barry K."/>
            <person name="Detter J.C."/>
            <person name="Glavina del Rio T."/>
            <person name="Hammon N."/>
            <person name="Israni S."/>
            <person name="Dalin E."/>
            <person name="Tice H."/>
            <person name="Pitluck S."/>
            <person name="Brettin T."/>
            <person name="Bruce D."/>
            <person name="Han C."/>
            <person name="Tapia R."/>
            <person name="Sims D.R."/>
            <person name="Gilna P."/>
            <person name="Schmutz J."/>
            <person name="Larimer F."/>
            <person name="Land M."/>
            <person name="Hauser L."/>
            <person name="Kyrpides N."/>
            <person name="Kim E."/>
            <person name="Richardson P."/>
        </authorList>
    </citation>
    <scope>NUCLEOTIDE SEQUENCE</scope>
    <source>
        <strain evidence="1">K5</strain>
    </source>
</reference>
<protein>
    <submittedName>
        <fullName evidence="1">Uncharacterized protein</fullName>
    </submittedName>
</protein>
<gene>
    <name evidence="1" type="ordered locus">Pcryo_0195</name>
</gene>
<accession>Q1QEC4</accession>
<proteinExistence type="predicted"/>
<dbReference type="AlphaFoldDB" id="Q1QEC4"/>
<dbReference type="STRING" id="335284.Pcryo_0195"/>
<organism evidence="1 2">
    <name type="scientific">Psychrobacter cryohalolentis (strain ATCC BAA-1226 / DSM 17306 / VKM B-2378 / K5)</name>
    <dbReference type="NCBI Taxonomy" id="335284"/>
    <lineage>
        <taxon>Bacteria</taxon>
        <taxon>Pseudomonadati</taxon>
        <taxon>Pseudomonadota</taxon>
        <taxon>Gammaproteobacteria</taxon>
        <taxon>Moraxellales</taxon>
        <taxon>Moraxellaceae</taxon>
        <taxon>Psychrobacter</taxon>
    </lineage>
</organism>
<dbReference type="EMBL" id="CP000323">
    <property type="protein sequence ID" value="ABE73979.1"/>
    <property type="molecule type" value="Genomic_DNA"/>
</dbReference>
<keyword evidence="2" id="KW-1185">Reference proteome</keyword>
<evidence type="ECO:0000313" key="2">
    <source>
        <dbReference type="Proteomes" id="UP000002425"/>
    </source>
</evidence>
<dbReference type="Proteomes" id="UP000002425">
    <property type="component" value="Chromosome"/>
</dbReference>
<sequence length="211" mass="24292">MKQENLNIELVKLDRLISGLPELGRKTLIDSRADMYVLDLIMIAALKRTLSLARGFQALVVSKNMTCIRAMIRMQLDTISRLLAYTYVSEPSELAKEVISGVPLNKFKCRDGHKLQDRYLIEKMAKQYPWVTEVYKYTSGYVHFSEKQLFDSIKSMGDGSLGKVSFDIRADDLYFPEESWIEAVSCFNEMLSILEETLLTYSNEVLYQSKK</sequence>
<dbReference type="eggNOG" id="ENOG503318S">
    <property type="taxonomic scope" value="Bacteria"/>
</dbReference>
<dbReference type="RefSeq" id="WP_011512568.1">
    <property type="nucleotide sequence ID" value="NC_007969.1"/>
</dbReference>
<name>Q1QEC4_PSYCK</name>
<dbReference type="HOGENOM" id="CLU_100567_0_0_6"/>